<gene>
    <name evidence="1" type="ORF">IHE45_07G008800</name>
</gene>
<keyword evidence="1" id="KW-0489">Methyltransferase</keyword>
<dbReference type="Proteomes" id="UP000827976">
    <property type="component" value="Chromosome 7"/>
</dbReference>
<evidence type="ECO:0000313" key="1">
    <source>
        <dbReference type="EMBL" id="KAH7676342.1"/>
    </source>
</evidence>
<reference evidence="2" key="1">
    <citation type="journal article" date="2022" name="Nat. Commun.">
        <title>Chromosome evolution and the genetic basis of agronomically important traits in greater yam.</title>
        <authorList>
            <person name="Bredeson J.V."/>
            <person name="Lyons J.B."/>
            <person name="Oniyinde I.O."/>
            <person name="Okereke N.R."/>
            <person name="Kolade O."/>
            <person name="Nnabue I."/>
            <person name="Nwadili C.O."/>
            <person name="Hribova E."/>
            <person name="Parker M."/>
            <person name="Nwogha J."/>
            <person name="Shu S."/>
            <person name="Carlson J."/>
            <person name="Kariba R."/>
            <person name="Muthemba S."/>
            <person name="Knop K."/>
            <person name="Barton G.J."/>
            <person name="Sherwood A.V."/>
            <person name="Lopez-Montes A."/>
            <person name="Asiedu R."/>
            <person name="Jamnadass R."/>
            <person name="Muchugi A."/>
            <person name="Goodstein D."/>
            <person name="Egesi C.N."/>
            <person name="Featherston J."/>
            <person name="Asfaw A."/>
            <person name="Simpson G.G."/>
            <person name="Dolezel J."/>
            <person name="Hendre P.S."/>
            <person name="Van Deynze A."/>
            <person name="Kumar P.L."/>
            <person name="Obidiegwu J.E."/>
            <person name="Bhattacharjee R."/>
            <person name="Rokhsar D.S."/>
        </authorList>
    </citation>
    <scope>NUCLEOTIDE SEQUENCE [LARGE SCALE GENOMIC DNA]</scope>
    <source>
        <strain evidence="2">cv. TDa95/00328</strain>
    </source>
</reference>
<sequence>MVKEEDCPDSNACSNAEVINQNLIKDEPLDLKPAVETERIYSSSSSGHLKSYFVGMGFSPSLVDKVIKEHGEGDANLLLETLFTYSALEKSSSPKASDSKDGLSGSDKEGGDSPLNFTSDDEEMEGRTEPVNVDLDDKRSYLLMMDFSEEEVAMAINNLGENALLTELVDFIVAAQTIDHSKEKALNGLIHIDDGKNKEATTETLFGTMDKTLCLLQMGFTEREISIAVDKLGIDVPIRRLAESIMSSRLPNKAVKEEYEYQNESNWEKNASEGYLKRNCPAEFMEPNASTSDFIRKTAKKAKNIAVDDMEASSSKHKQPGVANLKGSCYSEHNFYEEFRNPPGTSWIKEETSNLTAPSHLNSDASWIKDEIPEQTASYVQRNVPAILCRPPYFFYGNVIDTPQVTWRKLSQFLYAVEPEFVNSQFFSAFIRKEGYLHNLPTEKRFHILPKPPMTIEDALPQTKKWWPSWDTRKQISCINFDSTGVTRLCERLGKMMMDSQGVLSKEQQIDTLHQCKTSNLLWVGPHRLSPIEAEQVEQILGYPIRHTEIWGMEPSDRLKVLKYSFQTDTLGYHLSVLKAMYPDGLRVLSIFSGIGGAEVTLHRLGIRLNCVVSVESSETNRKIFKRWWQKTGQPGQLVQMGGVGMLTSHKLEQLTKEYGAFDIVIGANPGSYTSRTTSAGDFSMGMDISLFFEYVRVLQRVRSMSGRSR</sequence>
<name>A0ACB7VPK6_DIOAL</name>
<organism evidence="1 2">
    <name type="scientific">Dioscorea alata</name>
    <name type="common">Purple yam</name>
    <dbReference type="NCBI Taxonomy" id="55571"/>
    <lineage>
        <taxon>Eukaryota</taxon>
        <taxon>Viridiplantae</taxon>
        <taxon>Streptophyta</taxon>
        <taxon>Embryophyta</taxon>
        <taxon>Tracheophyta</taxon>
        <taxon>Spermatophyta</taxon>
        <taxon>Magnoliopsida</taxon>
        <taxon>Liliopsida</taxon>
        <taxon>Dioscoreales</taxon>
        <taxon>Dioscoreaceae</taxon>
        <taxon>Dioscorea</taxon>
    </lineage>
</organism>
<evidence type="ECO:0000313" key="2">
    <source>
        <dbReference type="Proteomes" id="UP000827976"/>
    </source>
</evidence>
<protein>
    <submittedName>
        <fullName evidence="1">DNA (Cytosine-5-)-methyltransferase protein</fullName>
        <ecNumber evidence="1">2.1.1.37</ecNumber>
    </submittedName>
</protein>
<keyword evidence="2" id="KW-1185">Reference proteome</keyword>
<dbReference type="EC" id="2.1.1.37" evidence="1"/>
<proteinExistence type="predicted"/>
<accession>A0ACB7VPK6</accession>
<dbReference type="EMBL" id="CM037017">
    <property type="protein sequence ID" value="KAH7676342.1"/>
    <property type="molecule type" value="Genomic_DNA"/>
</dbReference>
<comment type="caution">
    <text evidence="1">The sequence shown here is derived from an EMBL/GenBank/DDBJ whole genome shotgun (WGS) entry which is preliminary data.</text>
</comment>
<keyword evidence="1" id="KW-0808">Transferase</keyword>